<reference evidence="2" key="1">
    <citation type="submission" date="2017-06" db="EMBL/GenBank/DDBJ databases">
        <authorList>
            <person name="Cremers G."/>
        </authorList>
    </citation>
    <scope>NUCLEOTIDE SEQUENCE [LARGE SCALE GENOMIC DNA]</scope>
</reference>
<dbReference type="EMBL" id="FZMP01000120">
    <property type="protein sequence ID" value="SNQ60875.1"/>
    <property type="molecule type" value="Genomic_DNA"/>
</dbReference>
<sequence length="56" mass="6297">MKIPENQLAELRASKIRVLELESCVILMCEKCGKTWNPNALHSWTCPIGCNSILNP</sequence>
<protein>
    <submittedName>
        <fullName evidence="1">Uncharacterized protein</fullName>
    </submittedName>
</protein>
<organism evidence="1 2">
    <name type="scientific">Candidatus Methanoperedens nitratireducens</name>
    <dbReference type="NCBI Taxonomy" id="1392998"/>
    <lineage>
        <taxon>Archaea</taxon>
        <taxon>Methanobacteriati</taxon>
        <taxon>Methanobacteriota</taxon>
        <taxon>Stenosarchaea group</taxon>
        <taxon>Methanomicrobia</taxon>
        <taxon>Methanosarcinales</taxon>
        <taxon>ANME-2 cluster</taxon>
        <taxon>Candidatus Methanoperedentaceae</taxon>
        <taxon>Candidatus Methanoperedens</taxon>
    </lineage>
</organism>
<proteinExistence type="predicted"/>
<keyword evidence="2" id="KW-1185">Reference proteome</keyword>
<evidence type="ECO:0000313" key="2">
    <source>
        <dbReference type="Proteomes" id="UP000218615"/>
    </source>
</evidence>
<evidence type="ECO:0000313" key="1">
    <source>
        <dbReference type="EMBL" id="SNQ60875.1"/>
    </source>
</evidence>
<dbReference type="Proteomes" id="UP000218615">
    <property type="component" value="Unassembled WGS sequence"/>
</dbReference>
<dbReference type="AlphaFoldDB" id="A0A284VNL3"/>
<gene>
    <name evidence="1" type="ORF">MNV_2060017</name>
</gene>
<name>A0A284VNL3_9EURY</name>
<accession>A0A284VNL3</accession>